<dbReference type="Proteomes" id="UP000700800">
    <property type="component" value="Unassembled WGS sequence"/>
</dbReference>
<proteinExistence type="predicted"/>
<evidence type="ECO:0000313" key="2">
    <source>
        <dbReference type="Proteomes" id="UP000700800"/>
    </source>
</evidence>
<accession>A0A928AB80</accession>
<evidence type="ECO:0000313" key="1">
    <source>
        <dbReference type="EMBL" id="MBE6165032.1"/>
    </source>
</evidence>
<name>A0A928AB80_9STRE</name>
<gene>
    <name evidence="1" type="ORF">E7156_07000</name>
</gene>
<organism evidence="1 2">
    <name type="scientific">Streptococcus gallolyticus</name>
    <dbReference type="NCBI Taxonomy" id="315405"/>
    <lineage>
        <taxon>Bacteria</taxon>
        <taxon>Bacillati</taxon>
        <taxon>Bacillota</taxon>
        <taxon>Bacilli</taxon>
        <taxon>Lactobacillales</taxon>
        <taxon>Streptococcaceae</taxon>
        <taxon>Streptococcus</taxon>
    </lineage>
</organism>
<dbReference type="AlphaFoldDB" id="A0A928AB80"/>
<reference evidence="1" key="1">
    <citation type="submission" date="2019-04" db="EMBL/GenBank/DDBJ databases">
        <title>Evolution of Biomass-Degrading Anaerobic Consortia Revealed by Metagenomics.</title>
        <authorList>
            <person name="Peng X."/>
        </authorList>
    </citation>
    <scope>NUCLEOTIDE SEQUENCE</scope>
    <source>
        <strain evidence="1">SIG195</strain>
    </source>
</reference>
<sequence length="71" mass="7805">MKIKNITQTPFGTILSLSDNLPNNSVGSYITVDGGTLHQIKGTPSNVWTEILIDKTDNFKIGQEIIFKNIA</sequence>
<comment type="caution">
    <text evidence="1">The sequence shown here is derived from an EMBL/GenBank/DDBJ whole genome shotgun (WGS) entry which is preliminary data.</text>
</comment>
<protein>
    <submittedName>
        <fullName evidence="1">Uncharacterized protein</fullName>
    </submittedName>
</protein>
<dbReference type="EMBL" id="SVAF01000017">
    <property type="protein sequence ID" value="MBE6165032.1"/>
    <property type="molecule type" value="Genomic_DNA"/>
</dbReference>